<protein>
    <recommendedName>
        <fullName evidence="2">Zn(2)-C6 fungal-type domain-containing protein</fullName>
    </recommendedName>
</protein>
<feature type="compositionally biased region" description="Basic and acidic residues" evidence="1">
    <location>
        <begin position="44"/>
        <end position="53"/>
    </location>
</feature>
<dbReference type="CDD" id="cd00067">
    <property type="entry name" value="GAL4"/>
    <property type="match status" value="1"/>
</dbReference>
<feature type="compositionally biased region" description="Polar residues" evidence="1">
    <location>
        <begin position="71"/>
        <end position="81"/>
    </location>
</feature>
<dbReference type="AlphaFoldDB" id="A0AAJ8KAT8"/>
<dbReference type="PROSITE" id="PS50048">
    <property type="entry name" value="ZN2_CY6_FUNGAL_2"/>
    <property type="match status" value="1"/>
</dbReference>
<feature type="region of interest" description="Disordered" evidence="1">
    <location>
        <begin position="644"/>
        <end position="663"/>
    </location>
</feature>
<evidence type="ECO:0000313" key="3">
    <source>
        <dbReference type="EMBL" id="WVW84349.1"/>
    </source>
</evidence>
<dbReference type="PANTHER" id="PTHR31644">
    <property type="entry name" value="TRANSCRIPTIONAL ACTIVATOR ARO80-RELATED"/>
    <property type="match status" value="1"/>
</dbReference>
<evidence type="ECO:0000259" key="2">
    <source>
        <dbReference type="PROSITE" id="PS50048"/>
    </source>
</evidence>
<gene>
    <name evidence="3" type="ORF">I302_106383</name>
</gene>
<dbReference type="InterPro" id="IPR001138">
    <property type="entry name" value="Zn2Cys6_DnaBD"/>
</dbReference>
<dbReference type="Gene3D" id="4.10.240.10">
    <property type="entry name" value="Zn(2)-C6 fungal-type DNA-binding domain"/>
    <property type="match status" value="1"/>
</dbReference>
<dbReference type="SMART" id="SM00066">
    <property type="entry name" value="GAL4"/>
    <property type="match status" value="1"/>
</dbReference>
<dbReference type="InterPro" id="IPR052780">
    <property type="entry name" value="AAA_Catabolism_Regulators"/>
</dbReference>
<feature type="compositionally biased region" description="Acidic residues" evidence="1">
    <location>
        <begin position="118"/>
        <end position="131"/>
    </location>
</feature>
<sequence length="803" mass="90483">MNRPQKRKDTPKRTYRACYPCRSRKLKCDFGDPNSPNEGPCQRCRREGRECEKVQPTVINPSKRQKLALDQFSNTPLSQSDIPLGDANEGDRASLSVSANTMPSGHHTMSQRSAAVDGEQDSEADGQDDDNSNGLDTEHDALLTSNIQNPHEALQLLASASNITSRQNNPDDPSPSAPAPRASQANRERKQIWLSWEPVQEELLTAQEAENLLTFFEVEMSPLYPIYPKIIFTPEYLHDLVTKESFSLGAMLAIAARYSVLLVNGRDEHVHDAMSRWLREQMLYLMDGDNSLRSISTVEALLVLSEWPLLPLSRDNEHESETSSTIESDSAQLLKPSLRYDQYSWSQIDWAVRIAQELGLHNRAFEAVLLNRSETWEHSRMLKTWIYCYNADRQASIDIHTAGRNAVLQNFSDLVSRQVRGRGAHEVWVDDAFAQSLDACLIGTIQEHLYPNKEVTRSILRTGVWESFLRSLRLELQFIKRSCQSKLKEKGVDAVMLQIEIDYVTLYANALALRALQEKLKRRRAAKDLYYSSPSLLNLVEGPWILEALAAARSIVQLTVDTLAGKGYLRYCPSRIFQRVVFAATFLFKALALGVVEHGQQTVLELLGNVIDSLRRHSCDEQHLPRGFAELLDRLHEHRQSLSTYRMVEKSTPNEKSTSPKHTASVVDNLWATSTNDQNPDPVTQNLPQSDSHAGLNIPLDNLFPNFFNEQTPSVAPTLNDLTQGTQSLAHDPTLPHLNAGDVSWEFAPEQFLPTVDRDQDAMIQSLWNLDTVDPTSLNLWDTLFGDTGNGQETAFQPSFGIL</sequence>
<dbReference type="Proteomes" id="UP000092730">
    <property type="component" value="Chromosome 4"/>
</dbReference>
<name>A0AAJ8KAT8_9TREE</name>
<dbReference type="PROSITE" id="PS00463">
    <property type="entry name" value="ZN2_CY6_FUNGAL_1"/>
    <property type="match status" value="1"/>
</dbReference>
<proteinExistence type="predicted"/>
<dbReference type="GO" id="GO:0045944">
    <property type="term" value="P:positive regulation of transcription by RNA polymerase II"/>
    <property type="evidence" value="ECO:0007669"/>
    <property type="project" value="TreeGrafter"/>
</dbReference>
<dbReference type="Pfam" id="PF00172">
    <property type="entry name" value="Zn_clus"/>
    <property type="match status" value="1"/>
</dbReference>
<dbReference type="EMBL" id="CP144544">
    <property type="protein sequence ID" value="WVW84349.1"/>
    <property type="molecule type" value="Genomic_DNA"/>
</dbReference>
<dbReference type="RefSeq" id="XP_065726334.1">
    <property type="nucleotide sequence ID" value="XM_065870262.1"/>
</dbReference>
<dbReference type="GeneID" id="30209906"/>
<feature type="region of interest" description="Disordered" evidence="1">
    <location>
        <begin position="164"/>
        <end position="188"/>
    </location>
</feature>
<feature type="domain" description="Zn(2)-C6 fungal-type" evidence="2">
    <location>
        <begin position="17"/>
        <end position="51"/>
    </location>
</feature>
<feature type="region of interest" description="Disordered" evidence="1">
    <location>
        <begin position="29"/>
        <end position="137"/>
    </location>
</feature>
<dbReference type="GO" id="GO:0009074">
    <property type="term" value="P:aromatic amino acid family catabolic process"/>
    <property type="evidence" value="ECO:0007669"/>
    <property type="project" value="TreeGrafter"/>
</dbReference>
<dbReference type="GO" id="GO:0008270">
    <property type="term" value="F:zinc ion binding"/>
    <property type="evidence" value="ECO:0007669"/>
    <property type="project" value="InterPro"/>
</dbReference>
<accession>A0AAJ8KAT8</accession>
<dbReference type="GO" id="GO:0005634">
    <property type="term" value="C:nucleus"/>
    <property type="evidence" value="ECO:0007669"/>
    <property type="project" value="TreeGrafter"/>
</dbReference>
<dbReference type="SUPFAM" id="SSF57701">
    <property type="entry name" value="Zn2/Cys6 DNA-binding domain"/>
    <property type="match status" value="1"/>
</dbReference>
<feature type="compositionally biased region" description="Polar residues" evidence="1">
    <location>
        <begin position="95"/>
        <end position="113"/>
    </location>
</feature>
<keyword evidence="4" id="KW-1185">Reference proteome</keyword>
<dbReference type="PANTHER" id="PTHR31644:SF2">
    <property type="entry name" value="TRANSCRIPTIONAL ACTIVATOR ARO80-RELATED"/>
    <property type="match status" value="1"/>
</dbReference>
<evidence type="ECO:0000256" key="1">
    <source>
        <dbReference type="SAM" id="MobiDB-lite"/>
    </source>
</evidence>
<dbReference type="KEGG" id="kbi:30209906"/>
<organism evidence="3 4">
    <name type="scientific">Kwoniella bestiolae CBS 10118</name>
    <dbReference type="NCBI Taxonomy" id="1296100"/>
    <lineage>
        <taxon>Eukaryota</taxon>
        <taxon>Fungi</taxon>
        <taxon>Dikarya</taxon>
        <taxon>Basidiomycota</taxon>
        <taxon>Agaricomycotina</taxon>
        <taxon>Tremellomycetes</taxon>
        <taxon>Tremellales</taxon>
        <taxon>Cryptococcaceae</taxon>
        <taxon>Kwoniella</taxon>
    </lineage>
</organism>
<reference evidence="3" key="2">
    <citation type="submission" date="2024-02" db="EMBL/GenBank/DDBJ databases">
        <title>Comparative genomics of Cryptococcus and Kwoniella reveals pathogenesis evolution and contrasting modes of karyotype evolution via chromosome fusion or intercentromeric recombination.</title>
        <authorList>
            <person name="Coelho M.A."/>
            <person name="David-Palma M."/>
            <person name="Shea T."/>
            <person name="Bowers K."/>
            <person name="McGinley-Smith S."/>
            <person name="Mohammad A.W."/>
            <person name="Gnirke A."/>
            <person name="Yurkov A.M."/>
            <person name="Nowrousian M."/>
            <person name="Sun S."/>
            <person name="Cuomo C.A."/>
            <person name="Heitman J."/>
        </authorList>
    </citation>
    <scope>NUCLEOTIDE SEQUENCE</scope>
    <source>
        <strain evidence="3">CBS 10118</strain>
    </source>
</reference>
<dbReference type="CDD" id="cd12148">
    <property type="entry name" value="fungal_TF_MHR"/>
    <property type="match status" value="1"/>
</dbReference>
<dbReference type="GO" id="GO:0000981">
    <property type="term" value="F:DNA-binding transcription factor activity, RNA polymerase II-specific"/>
    <property type="evidence" value="ECO:0007669"/>
    <property type="project" value="InterPro"/>
</dbReference>
<evidence type="ECO:0000313" key="4">
    <source>
        <dbReference type="Proteomes" id="UP000092730"/>
    </source>
</evidence>
<dbReference type="InterPro" id="IPR036864">
    <property type="entry name" value="Zn2-C6_fun-type_DNA-bd_sf"/>
</dbReference>
<reference evidence="3" key="1">
    <citation type="submission" date="2013-07" db="EMBL/GenBank/DDBJ databases">
        <authorList>
            <consortium name="The Broad Institute Genome Sequencing Platform"/>
            <person name="Cuomo C."/>
            <person name="Litvintseva A."/>
            <person name="Chen Y."/>
            <person name="Heitman J."/>
            <person name="Sun S."/>
            <person name="Springer D."/>
            <person name="Dromer F."/>
            <person name="Young S.K."/>
            <person name="Zeng Q."/>
            <person name="Gargeya S."/>
            <person name="Fitzgerald M."/>
            <person name="Abouelleil A."/>
            <person name="Alvarado L."/>
            <person name="Berlin A.M."/>
            <person name="Chapman S.B."/>
            <person name="Dewar J."/>
            <person name="Goldberg J."/>
            <person name="Griggs A."/>
            <person name="Gujja S."/>
            <person name="Hansen M."/>
            <person name="Howarth C."/>
            <person name="Imamovic A."/>
            <person name="Larimer J."/>
            <person name="McCowan C."/>
            <person name="Murphy C."/>
            <person name="Pearson M."/>
            <person name="Priest M."/>
            <person name="Roberts A."/>
            <person name="Saif S."/>
            <person name="Shea T."/>
            <person name="Sykes S."/>
            <person name="Wortman J."/>
            <person name="Nusbaum C."/>
            <person name="Birren B."/>
        </authorList>
    </citation>
    <scope>NUCLEOTIDE SEQUENCE</scope>
    <source>
        <strain evidence="3">CBS 10118</strain>
    </source>
</reference>